<evidence type="ECO:0000256" key="1">
    <source>
        <dbReference type="ARBA" id="ARBA00005272"/>
    </source>
</evidence>
<dbReference type="EMBL" id="JAQMWT010000240">
    <property type="protein sequence ID" value="KAJ8606915.1"/>
    <property type="molecule type" value="Genomic_DNA"/>
</dbReference>
<comment type="caution">
    <text evidence="12">The sequence shown here is derived from an EMBL/GenBank/DDBJ whole genome shotgun (WGS) entry which is preliminary data.</text>
</comment>
<evidence type="ECO:0000256" key="4">
    <source>
        <dbReference type="ARBA" id="ARBA00022827"/>
    </source>
</evidence>
<reference evidence="12" key="1">
    <citation type="submission" date="2023-01" db="EMBL/GenBank/DDBJ databases">
        <title>Metagenome sequencing of chrysophaentin producing Chrysophaeum taylorii.</title>
        <authorList>
            <person name="Davison J."/>
            <person name="Bewley C."/>
        </authorList>
    </citation>
    <scope>NUCLEOTIDE SEQUENCE</scope>
    <source>
        <strain evidence="12">NIES-1699</strain>
    </source>
</reference>
<dbReference type="Pfam" id="PF07992">
    <property type="entry name" value="Pyr_redox_2"/>
    <property type="match status" value="1"/>
</dbReference>
<dbReference type="InterPro" id="IPR045024">
    <property type="entry name" value="NDH-2"/>
</dbReference>
<dbReference type="Pfam" id="PF22366">
    <property type="entry name" value="NDH2_C"/>
    <property type="match status" value="1"/>
</dbReference>
<comment type="catalytic activity">
    <reaction evidence="8">
        <text>a quinone + NADH + H(+) = a quinol + NAD(+)</text>
        <dbReference type="Rhea" id="RHEA:46160"/>
        <dbReference type="ChEBI" id="CHEBI:15378"/>
        <dbReference type="ChEBI" id="CHEBI:24646"/>
        <dbReference type="ChEBI" id="CHEBI:57540"/>
        <dbReference type="ChEBI" id="CHEBI:57945"/>
        <dbReference type="ChEBI" id="CHEBI:132124"/>
        <dbReference type="EC" id="1.6.5.9"/>
    </reaction>
</comment>
<evidence type="ECO:0000256" key="8">
    <source>
        <dbReference type="ARBA" id="ARBA00047599"/>
    </source>
</evidence>
<organism evidence="12 13">
    <name type="scientific">Chrysophaeum taylorii</name>
    <dbReference type="NCBI Taxonomy" id="2483200"/>
    <lineage>
        <taxon>Eukaryota</taxon>
        <taxon>Sar</taxon>
        <taxon>Stramenopiles</taxon>
        <taxon>Ochrophyta</taxon>
        <taxon>Pelagophyceae</taxon>
        <taxon>Pelagomonadales</taxon>
        <taxon>Pelagomonadaceae</taxon>
        <taxon>Chrysophaeum</taxon>
    </lineage>
</organism>
<evidence type="ECO:0000259" key="11">
    <source>
        <dbReference type="Pfam" id="PF22366"/>
    </source>
</evidence>
<comment type="catalytic activity">
    <reaction evidence="9">
        <text>a ubiquinone + NADH + H(+) = a ubiquinol + NAD(+)</text>
        <dbReference type="Rhea" id="RHEA:23152"/>
        <dbReference type="Rhea" id="RHEA-COMP:9565"/>
        <dbReference type="Rhea" id="RHEA-COMP:9566"/>
        <dbReference type="ChEBI" id="CHEBI:15378"/>
        <dbReference type="ChEBI" id="CHEBI:16389"/>
        <dbReference type="ChEBI" id="CHEBI:17976"/>
        <dbReference type="ChEBI" id="CHEBI:57540"/>
        <dbReference type="ChEBI" id="CHEBI:57945"/>
    </reaction>
</comment>
<evidence type="ECO:0000256" key="5">
    <source>
        <dbReference type="ARBA" id="ARBA00022946"/>
    </source>
</evidence>
<dbReference type="GO" id="GO:0005739">
    <property type="term" value="C:mitochondrion"/>
    <property type="evidence" value="ECO:0007669"/>
    <property type="project" value="TreeGrafter"/>
</dbReference>
<dbReference type="PANTHER" id="PTHR43706:SF47">
    <property type="entry name" value="EXTERNAL NADH-UBIQUINONE OXIDOREDUCTASE 1, MITOCHONDRIAL-RELATED"/>
    <property type="match status" value="1"/>
</dbReference>
<dbReference type="SUPFAM" id="SSF51905">
    <property type="entry name" value="FAD/NAD(P)-binding domain"/>
    <property type="match status" value="2"/>
</dbReference>
<keyword evidence="3" id="KW-0285">Flavoprotein</keyword>
<keyword evidence="13" id="KW-1185">Reference proteome</keyword>
<evidence type="ECO:0000256" key="2">
    <source>
        <dbReference type="ARBA" id="ARBA00012637"/>
    </source>
</evidence>
<dbReference type="AlphaFoldDB" id="A0AAD7XMM5"/>
<dbReference type="EC" id="1.6.5.9" evidence="2"/>
<feature type="domain" description="External alternative NADH-ubiquinone oxidoreductase-like C-terminal" evidence="11">
    <location>
        <begin position="398"/>
        <end position="463"/>
    </location>
</feature>
<evidence type="ECO:0000256" key="6">
    <source>
        <dbReference type="ARBA" id="ARBA00023002"/>
    </source>
</evidence>
<dbReference type="PRINTS" id="PR00411">
    <property type="entry name" value="PNDRDTASEI"/>
</dbReference>
<dbReference type="InterPro" id="IPR023753">
    <property type="entry name" value="FAD/NAD-binding_dom"/>
</dbReference>
<accession>A0AAD7XMM5</accession>
<sequence>MKSCCIRGRGLGRFVSSSLPRVLVVGSGWGGNKVARKLDKTKFLVRVVSPSNHFLFTPMLPSAAVGTLEFRAIQEPVRTIPGVEYFQAKAVAIENGVVRCRDVFSGAGFDLAYDFLIVAAGCKTNTFGTPGVDDERPDVCFLKNLYHARKIRNRVIECFERASNPATSEEEREKLVSFVVVGGGATSCEFASELSDFVKEDVARWYPRLATRVRISLIEAGPKILSSFDSAMAGYYSNFLKRRHVDVRTGVSIVEIDDNTPRAFLNNGDSIDFGLLVWSAGLAPVDVVEKQPWRKDERGRVLVDDYLRVLDEDRIFAIGDCAVQENRPYLPPTASVAEQHAAYLGACFNSSYYAAAADGSGPLPVPKPVAPAAMPTVYLEFLDALLFSKSPEFRYVERGSMASAGFGRGILDLSKTDLPSGPRISGFAAFVAWRGAYLSKQLSLANMILVPMYYVKTFLFGRDISRF</sequence>
<evidence type="ECO:0000256" key="7">
    <source>
        <dbReference type="ARBA" id="ARBA00023027"/>
    </source>
</evidence>
<dbReference type="Gene3D" id="3.50.50.100">
    <property type="match status" value="1"/>
</dbReference>
<dbReference type="Proteomes" id="UP001230188">
    <property type="component" value="Unassembled WGS sequence"/>
</dbReference>
<gene>
    <name evidence="12" type="ORF">CTAYLR_008620</name>
</gene>
<keyword evidence="5" id="KW-0809">Transit peptide</keyword>
<dbReference type="GO" id="GO:0050136">
    <property type="term" value="F:NADH dehydrogenase (quinone) (non-electrogenic) activity"/>
    <property type="evidence" value="ECO:0007669"/>
    <property type="project" value="UniProtKB-EC"/>
</dbReference>
<keyword evidence="4" id="KW-0274">FAD</keyword>
<name>A0AAD7XMM5_9STRA</name>
<protein>
    <recommendedName>
        <fullName evidence="2">NADH:ubiquinone reductase (non-electrogenic)</fullName>
        <ecNumber evidence="2">1.6.5.9</ecNumber>
    </recommendedName>
</protein>
<dbReference type="InterPro" id="IPR036188">
    <property type="entry name" value="FAD/NAD-bd_sf"/>
</dbReference>
<keyword evidence="6" id="KW-0560">Oxidoreductase</keyword>
<evidence type="ECO:0000256" key="9">
    <source>
        <dbReference type="ARBA" id="ARBA00049010"/>
    </source>
</evidence>
<evidence type="ECO:0000313" key="12">
    <source>
        <dbReference type="EMBL" id="KAJ8606915.1"/>
    </source>
</evidence>
<feature type="domain" description="FAD/NAD(P)-binding" evidence="10">
    <location>
        <begin position="21"/>
        <end position="341"/>
    </location>
</feature>
<dbReference type="PRINTS" id="PR00368">
    <property type="entry name" value="FADPNR"/>
</dbReference>
<evidence type="ECO:0000259" key="10">
    <source>
        <dbReference type="Pfam" id="PF07992"/>
    </source>
</evidence>
<keyword evidence="7" id="KW-0520">NAD</keyword>
<evidence type="ECO:0000313" key="13">
    <source>
        <dbReference type="Proteomes" id="UP001230188"/>
    </source>
</evidence>
<evidence type="ECO:0000256" key="3">
    <source>
        <dbReference type="ARBA" id="ARBA00022630"/>
    </source>
</evidence>
<proteinExistence type="inferred from homology"/>
<dbReference type="InterPro" id="IPR054585">
    <property type="entry name" value="NDH2-like_C"/>
</dbReference>
<comment type="similarity">
    <text evidence="1">Belongs to the NADH dehydrogenase family.</text>
</comment>
<dbReference type="PANTHER" id="PTHR43706">
    <property type="entry name" value="NADH DEHYDROGENASE"/>
    <property type="match status" value="1"/>
</dbReference>